<dbReference type="AlphaFoldDB" id="A0A1T5AC25"/>
<reference evidence="2" key="1">
    <citation type="submission" date="2017-02" db="EMBL/GenBank/DDBJ databases">
        <authorList>
            <person name="Varghese N."/>
            <person name="Submissions S."/>
        </authorList>
    </citation>
    <scope>NUCLEOTIDE SEQUENCE [LARGE SCALE GENOMIC DNA]</scope>
    <source>
        <strain evidence="2">R11H</strain>
    </source>
</reference>
<evidence type="ECO:0000313" key="1">
    <source>
        <dbReference type="EMBL" id="SKB32552.1"/>
    </source>
</evidence>
<name>A0A1T5AC25_9SPHN</name>
<dbReference type="Proteomes" id="UP000190044">
    <property type="component" value="Unassembled WGS sequence"/>
</dbReference>
<organism evidence="1 2">
    <name type="scientific">Sphingopyxis flava</name>
    <dbReference type="NCBI Taxonomy" id="1507287"/>
    <lineage>
        <taxon>Bacteria</taxon>
        <taxon>Pseudomonadati</taxon>
        <taxon>Pseudomonadota</taxon>
        <taxon>Alphaproteobacteria</taxon>
        <taxon>Sphingomonadales</taxon>
        <taxon>Sphingomonadaceae</taxon>
        <taxon>Sphingopyxis</taxon>
    </lineage>
</organism>
<dbReference type="EMBL" id="FUYP01000003">
    <property type="protein sequence ID" value="SKB32552.1"/>
    <property type="molecule type" value="Genomic_DNA"/>
</dbReference>
<keyword evidence="2" id="KW-1185">Reference proteome</keyword>
<evidence type="ECO:0000313" key="2">
    <source>
        <dbReference type="Proteomes" id="UP000190044"/>
    </source>
</evidence>
<protein>
    <submittedName>
        <fullName evidence="1">Uncharacterized protein</fullName>
    </submittedName>
</protein>
<sequence length="177" mass="20027">MTRRYTIDALPKPIVEADWSPVHEHDLSPNVPAGVAPNDIVALSWGMKTPLAWAYAARRAGPAHLLSWRGAVAYRVRRSRIAEKVEHVRDEIAADTGAHRHHCHWPGCNADVPPAAWGCKQHWYALPKPIRDRIWATYRPGQERSKTPSREYVEAARAAQDWIKANHPPEADLFGRE</sequence>
<gene>
    <name evidence="1" type="ORF">SAMN06295937_100390</name>
</gene>
<proteinExistence type="predicted"/>
<dbReference type="RefSeq" id="WP_245798558.1">
    <property type="nucleotide sequence ID" value="NZ_FUYP01000003.1"/>
</dbReference>
<accession>A0A1T5AC25</accession>